<proteinExistence type="predicted"/>
<gene>
    <name evidence="2" type="ORF">ACFQZU_19265</name>
</gene>
<protein>
    <submittedName>
        <fullName evidence="2">Biotin--[acetyl-CoA-carboxylase] ligase</fullName>
    </submittedName>
</protein>
<keyword evidence="2" id="KW-0436">Ligase</keyword>
<evidence type="ECO:0000313" key="2">
    <source>
        <dbReference type="EMBL" id="MFD0803447.1"/>
    </source>
</evidence>
<dbReference type="SUPFAM" id="SSF50037">
    <property type="entry name" value="C-terminal domain of transcriptional repressors"/>
    <property type="match status" value="1"/>
</dbReference>
<dbReference type="Proteomes" id="UP001596956">
    <property type="component" value="Unassembled WGS sequence"/>
</dbReference>
<feature type="non-terminal residue" evidence="2">
    <location>
        <position position="1"/>
    </location>
</feature>
<dbReference type="EMBL" id="JBHTHR010000898">
    <property type="protein sequence ID" value="MFD0803447.1"/>
    <property type="molecule type" value="Genomic_DNA"/>
</dbReference>
<accession>A0ABW3BJ73</accession>
<dbReference type="InterPro" id="IPR003142">
    <property type="entry name" value="BPL_C"/>
</dbReference>
<name>A0ABW3BJ73_9ACTN</name>
<evidence type="ECO:0000313" key="3">
    <source>
        <dbReference type="Proteomes" id="UP001596956"/>
    </source>
</evidence>
<sequence length="37" mass="3861">GRAVGVDADGRLAVRDDAGEEHLLSAGDLVHLRPDHA</sequence>
<comment type="caution">
    <text evidence="2">The sequence shown here is derived from an EMBL/GenBank/DDBJ whole genome shotgun (WGS) entry which is preliminary data.</text>
</comment>
<dbReference type="Pfam" id="PF02237">
    <property type="entry name" value="BPL_C"/>
    <property type="match status" value="1"/>
</dbReference>
<organism evidence="2 3">
    <name type="scientific">Streptomonospora algeriensis</name>
    <dbReference type="NCBI Taxonomy" id="995084"/>
    <lineage>
        <taxon>Bacteria</taxon>
        <taxon>Bacillati</taxon>
        <taxon>Actinomycetota</taxon>
        <taxon>Actinomycetes</taxon>
        <taxon>Streptosporangiales</taxon>
        <taxon>Nocardiopsidaceae</taxon>
        <taxon>Streptomonospora</taxon>
    </lineage>
</organism>
<feature type="domain" description="Biotin protein ligase C-terminal" evidence="1">
    <location>
        <begin position="1"/>
        <end position="31"/>
    </location>
</feature>
<dbReference type="InterPro" id="IPR008988">
    <property type="entry name" value="Transcriptional_repressor_C"/>
</dbReference>
<keyword evidence="3" id="KW-1185">Reference proteome</keyword>
<dbReference type="GO" id="GO:0016874">
    <property type="term" value="F:ligase activity"/>
    <property type="evidence" value="ECO:0007669"/>
    <property type="project" value="UniProtKB-KW"/>
</dbReference>
<dbReference type="Gene3D" id="2.30.30.100">
    <property type="match status" value="1"/>
</dbReference>
<evidence type="ECO:0000259" key="1">
    <source>
        <dbReference type="Pfam" id="PF02237"/>
    </source>
</evidence>
<reference evidence="3" key="1">
    <citation type="journal article" date="2019" name="Int. J. Syst. Evol. Microbiol.">
        <title>The Global Catalogue of Microorganisms (GCM) 10K type strain sequencing project: providing services to taxonomists for standard genome sequencing and annotation.</title>
        <authorList>
            <consortium name="The Broad Institute Genomics Platform"/>
            <consortium name="The Broad Institute Genome Sequencing Center for Infectious Disease"/>
            <person name="Wu L."/>
            <person name="Ma J."/>
        </authorList>
    </citation>
    <scope>NUCLEOTIDE SEQUENCE [LARGE SCALE GENOMIC DNA]</scope>
    <source>
        <strain evidence="3">CCUG 63369</strain>
    </source>
</reference>